<evidence type="ECO:0000256" key="1">
    <source>
        <dbReference type="SAM" id="MobiDB-lite"/>
    </source>
</evidence>
<dbReference type="Proteomes" id="UP001497516">
    <property type="component" value="Chromosome 3"/>
</dbReference>
<gene>
    <name evidence="2" type="ORF">LTRI10_LOCUS20704</name>
</gene>
<sequence length="70" mass="7684">MREDDLDDEIPEDENPRWPTIPFTAMENTSASSSMAIGAHRESLGTHVSFPYPLAAAGDPMGQRRDPANL</sequence>
<keyword evidence="3" id="KW-1185">Reference proteome</keyword>
<accession>A0AAV2E025</accession>
<feature type="compositionally biased region" description="Acidic residues" evidence="1">
    <location>
        <begin position="1"/>
        <end position="13"/>
    </location>
</feature>
<reference evidence="2 3" key="1">
    <citation type="submission" date="2024-04" db="EMBL/GenBank/DDBJ databases">
        <authorList>
            <person name="Fracassetti M."/>
        </authorList>
    </citation>
    <scope>NUCLEOTIDE SEQUENCE [LARGE SCALE GENOMIC DNA]</scope>
</reference>
<organism evidence="2 3">
    <name type="scientific">Linum trigynum</name>
    <dbReference type="NCBI Taxonomy" id="586398"/>
    <lineage>
        <taxon>Eukaryota</taxon>
        <taxon>Viridiplantae</taxon>
        <taxon>Streptophyta</taxon>
        <taxon>Embryophyta</taxon>
        <taxon>Tracheophyta</taxon>
        <taxon>Spermatophyta</taxon>
        <taxon>Magnoliopsida</taxon>
        <taxon>eudicotyledons</taxon>
        <taxon>Gunneridae</taxon>
        <taxon>Pentapetalae</taxon>
        <taxon>rosids</taxon>
        <taxon>fabids</taxon>
        <taxon>Malpighiales</taxon>
        <taxon>Linaceae</taxon>
        <taxon>Linum</taxon>
    </lineage>
</organism>
<proteinExistence type="predicted"/>
<name>A0AAV2E025_9ROSI</name>
<dbReference type="EMBL" id="OZ034816">
    <property type="protein sequence ID" value="CAL1379164.1"/>
    <property type="molecule type" value="Genomic_DNA"/>
</dbReference>
<dbReference type="AlphaFoldDB" id="A0AAV2E025"/>
<evidence type="ECO:0000313" key="2">
    <source>
        <dbReference type="EMBL" id="CAL1379164.1"/>
    </source>
</evidence>
<evidence type="ECO:0000313" key="3">
    <source>
        <dbReference type="Proteomes" id="UP001497516"/>
    </source>
</evidence>
<feature type="region of interest" description="Disordered" evidence="1">
    <location>
        <begin position="1"/>
        <end position="22"/>
    </location>
</feature>
<protein>
    <submittedName>
        <fullName evidence="2">Uncharacterized protein</fullName>
    </submittedName>
</protein>